<proteinExistence type="predicted"/>
<evidence type="ECO:0000256" key="1">
    <source>
        <dbReference type="SAM" id="MobiDB-lite"/>
    </source>
</evidence>
<sequence length="122" mass="13026">REHLESETDMDEFEKVGVSGGSDGAFSPMEALPDASRNSMKTKHHYSVQVNESKHIKLDGGHGGATSPASSTNQEELSYTESGGTAASGSRHPAALVKTHHVVTAELQQQLEDKNTAIIILQ</sequence>
<dbReference type="EMBL" id="JARKIK010000780">
    <property type="protein sequence ID" value="KAK8720138.1"/>
    <property type="molecule type" value="Genomic_DNA"/>
</dbReference>
<dbReference type="AlphaFoldDB" id="A0AAW0VT59"/>
<organism evidence="2 3">
    <name type="scientific">Cherax quadricarinatus</name>
    <name type="common">Australian red claw crayfish</name>
    <dbReference type="NCBI Taxonomy" id="27406"/>
    <lineage>
        <taxon>Eukaryota</taxon>
        <taxon>Metazoa</taxon>
        <taxon>Ecdysozoa</taxon>
        <taxon>Arthropoda</taxon>
        <taxon>Crustacea</taxon>
        <taxon>Multicrustacea</taxon>
        <taxon>Malacostraca</taxon>
        <taxon>Eumalacostraca</taxon>
        <taxon>Eucarida</taxon>
        <taxon>Decapoda</taxon>
        <taxon>Pleocyemata</taxon>
        <taxon>Astacidea</taxon>
        <taxon>Parastacoidea</taxon>
        <taxon>Parastacidae</taxon>
        <taxon>Cherax</taxon>
    </lineage>
</organism>
<reference evidence="2 3" key="1">
    <citation type="journal article" date="2024" name="BMC Genomics">
        <title>Genome assembly of redclaw crayfish (Cherax quadricarinatus) provides insights into its immune adaptation and hypoxia tolerance.</title>
        <authorList>
            <person name="Liu Z."/>
            <person name="Zheng J."/>
            <person name="Li H."/>
            <person name="Fang K."/>
            <person name="Wang S."/>
            <person name="He J."/>
            <person name="Zhou D."/>
            <person name="Weng S."/>
            <person name="Chi M."/>
            <person name="Gu Z."/>
            <person name="He J."/>
            <person name="Li F."/>
            <person name="Wang M."/>
        </authorList>
    </citation>
    <scope>NUCLEOTIDE SEQUENCE [LARGE SCALE GENOMIC DNA]</scope>
    <source>
        <strain evidence="2">ZL_2023a</strain>
    </source>
</reference>
<comment type="caution">
    <text evidence="2">The sequence shown here is derived from an EMBL/GenBank/DDBJ whole genome shotgun (WGS) entry which is preliminary data.</text>
</comment>
<name>A0AAW0VT59_CHEQU</name>
<accession>A0AAW0VT59</accession>
<evidence type="ECO:0000313" key="3">
    <source>
        <dbReference type="Proteomes" id="UP001445076"/>
    </source>
</evidence>
<feature type="compositionally biased region" description="Polar residues" evidence="1">
    <location>
        <begin position="67"/>
        <end position="88"/>
    </location>
</feature>
<dbReference type="Proteomes" id="UP001445076">
    <property type="component" value="Unassembled WGS sequence"/>
</dbReference>
<feature type="non-terminal residue" evidence="2">
    <location>
        <position position="122"/>
    </location>
</feature>
<keyword evidence="3" id="KW-1185">Reference proteome</keyword>
<evidence type="ECO:0000313" key="2">
    <source>
        <dbReference type="EMBL" id="KAK8720138.1"/>
    </source>
</evidence>
<feature type="non-terminal residue" evidence="2">
    <location>
        <position position="1"/>
    </location>
</feature>
<gene>
    <name evidence="2" type="ORF">OTU49_013550</name>
</gene>
<feature type="region of interest" description="Disordered" evidence="1">
    <location>
        <begin position="1"/>
        <end position="93"/>
    </location>
</feature>
<protein>
    <submittedName>
        <fullName evidence="2">Uncharacterized protein</fullName>
    </submittedName>
</protein>